<gene>
    <name evidence="5" type="ORF">EH244_28830</name>
</gene>
<dbReference type="SUPFAM" id="SSF52402">
    <property type="entry name" value="Adenine nucleotide alpha hydrolases-like"/>
    <property type="match status" value="1"/>
</dbReference>
<feature type="domain" description="UspA" evidence="4">
    <location>
        <begin position="2"/>
        <end position="141"/>
    </location>
</feature>
<dbReference type="PANTHER" id="PTHR46268">
    <property type="entry name" value="STRESS RESPONSE PROTEIN NHAX"/>
    <property type="match status" value="1"/>
</dbReference>
<dbReference type="InterPro" id="IPR006015">
    <property type="entry name" value="Universal_stress_UspA"/>
</dbReference>
<keyword evidence="3" id="KW-0067">ATP-binding</keyword>
<organism evidence="5 6">
    <name type="scientific">Variovorax beijingensis</name>
    <dbReference type="NCBI Taxonomy" id="2496117"/>
    <lineage>
        <taxon>Bacteria</taxon>
        <taxon>Pseudomonadati</taxon>
        <taxon>Pseudomonadota</taxon>
        <taxon>Betaproteobacteria</taxon>
        <taxon>Burkholderiales</taxon>
        <taxon>Comamonadaceae</taxon>
        <taxon>Variovorax</taxon>
    </lineage>
</organism>
<dbReference type="CDD" id="cd00293">
    <property type="entry name" value="USP-like"/>
    <property type="match status" value="1"/>
</dbReference>
<comment type="caution">
    <text evidence="5">The sequence shown here is derived from an EMBL/GenBank/DDBJ whole genome shotgun (WGS) entry which is preliminary data.</text>
</comment>
<dbReference type="PANTHER" id="PTHR46268:SF27">
    <property type="entry name" value="UNIVERSAL STRESS PROTEIN RV2623"/>
    <property type="match status" value="1"/>
</dbReference>
<dbReference type="Pfam" id="PF00582">
    <property type="entry name" value="Usp"/>
    <property type="match status" value="1"/>
</dbReference>
<evidence type="ECO:0000256" key="2">
    <source>
        <dbReference type="ARBA" id="ARBA00022741"/>
    </source>
</evidence>
<proteinExistence type="inferred from homology"/>
<dbReference type="InterPro" id="IPR006016">
    <property type="entry name" value="UspA"/>
</dbReference>
<dbReference type="GO" id="GO:0005524">
    <property type="term" value="F:ATP binding"/>
    <property type="evidence" value="ECO:0007669"/>
    <property type="project" value="UniProtKB-KW"/>
</dbReference>
<dbReference type="RefSeq" id="WP_124961716.1">
    <property type="nucleotide sequence ID" value="NZ_RQXU01000030.1"/>
</dbReference>
<evidence type="ECO:0000259" key="4">
    <source>
        <dbReference type="Pfam" id="PF00582"/>
    </source>
</evidence>
<dbReference type="EMBL" id="RQXU01000030">
    <property type="protein sequence ID" value="RRH81432.1"/>
    <property type="molecule type" value="Genomic_DNA"/>
</dbReference>
<name>A0A3P3E6Z4_9BURK</name>
<reference evidence="5 6" key="1">
    <citation type="submission" date="2018-11" db="EMBL/GenBank/DDBJ databases">
        <title>The genome of Variovorax sp T529.</title>
        <authorList>
            <person name="Gao J."/>
        </authorList>
    </citation>
    <scope>NUCLEOTIDE SEQUENCE [LARGE SCALE GENOMIC DNA]</scope>
    <source>
        <strain evidence="5 6">T529</strain>
    </source>
</reference>
<dbReference type="AlphaFoldDB" id="A0A3P3E6Z4"/>
<evidence type="ECO:0000313" key="6">
    <source>
        <dbReference type="Proteomes" id="UP000271590"/>
    </source>
</evidence>
<keyword evidence="2" id="KW-0547">Nucleotide-binding</keyword>
<dbReference type="Proteomes" id="UP000271590">
    <property type="component" value="Unassembled WGS sequence"/>
</dbReference>
<dbReference type="PRINTS" id="PR01438">
    <property type="entry name" value="UNVRSLSTRESS"/>
</dbReference>
<dbReference type="Gene3D" id="3.40.50.620">
    <property type="entry name" value="HUPs"/>
    <property type="match status" value="1"/>
</dbReference>
<protein>
    <submittedName>
        <fullName evidence="5">Universal stress protein</fullName>
    </submittedName>
</protein>
<accession>A0A3P3E6Z4</accession>
<evidence type="ECO:0000256" key="1">
    <source>
        <dbReference type="ARBA" id="ARBA00008791"/>
    </source>
</evidence>
<evidence type="ECO:0000256" key="3">
    <source>
        <dbReference type="ARBA" id="ARBA00022840"/>
    </source>
</evidence>
<evidence type="ECO:0000313" key="5">
    <source>
        <dbReference type="EMBL" id="RRH81432.1"/>
    </source>
</evidence>
<sequence>MKILMPVDGSEYTRHMLDYAAAQGRQFGSVPHELTFLTVVPPLPPRARGGMDEAQAQAFYREEAAGALRQVVEFAARHAWQPAIVHRVGQPGRVIADMAVEQGFDLIVMGSHGHSALGALLLGSVTSQVLAQCRVPVLVVRR</sequence>
<comment type="similarity">
    <text evidence="1">Belongs to the universal stress protein A family.</text>
</comment>
<dbReference type="InterPro" id="IPR014729">
    <property type="entry name" value="Rossmann-like_a/b/a_fold"/>
</dbReference>